<evidence type="ECO:0000313" key="3">
    <source>
        <dbReference type="Proteomes" id="UP000478836"/>
    </source>
</evidence>
<evidence type="ECO:0000313" key="2">
    <source>
        <dbReference type="EMBL" id="KAB1864917.1"/>
    </source>
</evidence>
<feature type="compositionally biased region" description="Acidic residues" evidence="1">
    <location>
        <begin position="51"/>
        <end position="60"/>
    </location>
</feature>
<dbReference type="GeneID" id="77477325"/>
<evidence type="ECO:0000256" key="1">
    <source>
        <dbReference type="SAM" id="MobiDB-lite"/>
    </source>
</evidence>
<comment type="caution">
    <text evidence="2">The sequence shown here is derived from an EMBL/GenBank/DDBJ whole genome shotgun (WGS) entry which is preliminary data.</text>
</comment>
<keyword evidence="3" id="KW-1185">Reference proteome</keyword>
<feature type="compositionally biased region" description="Pro residues" evidence="1">
    <location>
        <begin position="1"/>
        <end position="10"/>
    </location>
</feature>
<evidence type="ECO:0008006" key="4">
    <source>
        <dbReference type="Google" id="ProtNLM"/>
    </source>
</evidence>
<gene>
    <name evidence="2" type="ORF">F6A08_12715</name>
</gene>
<dbReference type="RefSeq" id="WP_124895686.1">
    <property type="nucleotide sequence ID" value="NZ_CBDRDJ010000001.1"/>
</dbReference>
<proteinExistence type="predicted"/>
<accession>A0ABQ6V6Q1</accession>
<sequence>MSNPTPPLVPLPDDDHGDVPTREVDGDETLDTDIDDALVDSAEADRAASTEDADDTDDLR</sequence>
<dbReference type="EMBL" id="WAAO01000002">
    <property type="protein sequence ID" value="KAB1864917.1"/>
    <property type="molecule type" value="Genomic_DNA"/>
</dbReference>
<feature type="compositionally biased region" description="Basic and acidic residues" evidence="1">
    <location>
        <begin position="13"/>
        <end position="24"/>
    </location>
</feature>
<feature type="compositionally biased region" description="Acidic residues" evidence="1">
    <location>
        <begin position="25"/>
        <end position="38"/>
    </location>
</feature>
<dbReference type="Proteomes" id="UP000478836">
    <property type="component" value="Unassembled WGS sequence"/>
</dbReference>
<organism evidence="2 3">
    <name type="scientific">Microbacterium algeriense</name>
    <dbReference type="NCBI Taxonomy" id="2615184"/>
    <lineage>
        <taxon>Bacteria</taxon>
        <taxon>Bacillati</taxon>
        <taxon>Actinomycetota</taxon>
        <taxon>Actinomycetes</taxon>
        <taxon>Micrococcales</taxon>
        <taxon>Microbacteriaceae</taxon>
        <taxon>Microbacterium</taxon>
    </lineage>
</organism>
<protein>
    <recommendedName>
        <fullName evidence="4">Sugar ABC transporter ATPase</fullName>
    </recommendedName>
</protein>
<reference evidence="3" key="1">
    <citation type="submission" date="2019-09" db="EMBL/GenBank/DDBJ databases">
        <title>Whole genome sequencing of Microbacterium maritypicum.</title>
        <authorList>
            <person name="Lenchi N."/>
        </authorList>
    </citation>
    <scope>NUCLEOTIDE SEQUENCE [LARGE SCALE GENOMIC DNA]</scope>
    <source>
        <strain evidence="3">G1</strain>
    </source>
</reference>
<name>A0ABQ6V6Q1_9MICO</name>
<feature type="region of interest" description="Disordered" evidence="1">
    <location>
        <begin position="1"/>
        <end position="60"/>
    </location>
</feature>